<evidence type="ECO:0000313" key="2">
    <source>
        <dbReference type="Proteomes" id="UP000790709"/>
    </source>
</evidence>
<gene>
    <name evidence="1" type="ORF">BV22DRAFT_1007897</name>
</gene>
<dbReference type="EMBL" id="MU266374">
    <property type="protein sequence ID" value="KAH7926943.1"/>
    <property type="molecule type" value="Genomic_DNA"/>
</dbReference>
<keyword evidence="1" id="KW-0645">Protease</keyword>
<protein>
    <submittedName>
        <fullName evidence="1">Acid protease</fullName>
    </submittedName>
</protein>
<organism evidence="1 2">
    <name type="scientific">Leucogyrophana mollusca</name>
    <dbReference type="NCBI Taxonomy" id="85980"/>
    <lineage>
        <taxon>Eukaryota</taxon>
        <taxon>Fungi</taxon>
        <taxon>Dikarya</taxon>
        <taxon>Basidiomycota</taxon>
        <taxon>Agaricomycotina</taxon>
        <taxon>Agaricomycetes</taxon>
        <taxon>Agaricomycetidae</taxon>
        <taxon>Boletales</taxon>
        <taxon>Boletales incertae sedis</taxon>
        <taxon>Leucogyrophana</taxon>
    </lineage>
</organism>
<reference evidence="1" key="1">
    <citation type="journal article" date="2021" name="New Phytol.">
        <title>Evolutionary innovations through gain and loss of genes in the ectomycorrhizal Boletales.</title>
        <authorList>
            <person name="Wu G."/>
            <person name="Miyauchi S."/>
            <person name="Morin E."/>
            <person name="Kuo A."/>
            <person name="Drula E."/>
            <person name="Varga T."/>
            <person name="Kohler A."/>
            <person name="Feng B."/>
            <person name="Cao Y."/>
            <person name="Lipzen A."/>
            <person name="Daum C."/>
            <person name="Hundley H."/>
            <person name="Pangilinan J."/>
            <person name="Johnson J."/>
            <person name="Barry K."/>
            <person name="LaButti K."/>
            <person name="Ng V."/>
            <person name="Ahrendt S."/>
            <person name="Min B."/>
            <person name="Choi I.G."/>
            <person name="Park H."/>
            <person name="Plett J.M."/>
            <person name="Magnuson J."/>
            <person name="Spatafora J.W."/>
            <person name="Nagy L.G."/>
            <person name="Henrissat B."/>
            <person name="Grigoriev I.V."/>
            <person name="Yang Z.L."/>
            <person name="Xu J."/>
            <person name="Martin F.M."/>
        </authorList>
    </citation>
    <scope>NUCLEOTIDE SEQUENCE</scope>
    <source>
        <strain evidence="1">KUC20120723A-06</strain>
    </source>
</reference>
<proteinExistence type="predicted"/>
<keyword evidence="1" id="KW-0378">Hydrolase</keyword>
<sequence>MFPTKALLSLLLVALATVDATPLKRDTGKATLSFAAKVNARAASNIAAADRARAQQMRQAASKGKRAGATSFSITNGAMDYTAQVGVGSPATEYTLLIDTGSSNTWVGADQAYNPTSTSEDTGNTVSVSYGSGSFSGEEYTDTVTLTSGLTITQQSIGVATTSEGFEGVDGILGVGPTDLTEGTVSNTDEVPTVTDNLYSQGTIGADVLGIYFVPASESNSNGELTFGGTDTSVTTGDITYTPLTTTEPASYYWGINQSIAYGGTTILDETAGIVDTGMTLSTSGLMLFTDAFSQYESATGGTMDETTGLLTITSEQYDNLQTLTFNVGGTSYDLTPNAQIWPRSLNTALGGNADSIYLIVSDIGTASGSGLDFINGYTFLERYYSVFDTGNSQVGFATTSYTDATTN</sequence>
<dbReference type="Proteomes" id="UP000790709">
    <property type="component" value="Unassembled WGS sequence"/>
</dbReference>
<evidence type="ECO:0000313" key="1">
    <source>
        <dbReference type="EMBL" id="KAH7926943.1"/>
    </source>
</evidence>
<comment type="caution">
    <text evidence="1">The sequence shown here is derived from an EMBL/GenBank/DDBJ whole genome shotgun (WGS) entry which is preliminary data.</text>
</comment>
<name>A0ACB8BP19_9AGAM</name>
<accession>A0ACB8BP19</accession>
<keyword evidence="2" id="KW-1185">Reference proteome</keyword>